<keyword evidence="2" id="KW-1185">Reference proteome</keyword>
<organism evidence="1 2">
    <name type="scientific">Helianthus annuus</name>
    <name type="common">Common sunflower</name>
    <dbReference type="NCBI Taxonomy" id="4232"/>
    <lineage>
        <taxon>Eukaryota</taxon>
        <taxon>Viridiplantae</taxon>
        <taxon>Streptophyta</taxon>
        <taxon>Embryophyta</taxon>
        <taxon>Tracheophyta</taxon>
        <taxon>Spermatophyta</taxon>
        <taxon>Magnoliopsida</taxon>
        <taxon>eudicotyledons</taxon>
        <taxon>Gunneridae</taxon>
        <taxon>Pentapetalae</taxon>
        <taxon>asterids</taxon>
        <taxon>campanulids</taxon>
        <taxon>Asterales</taxon>
        <taxon>Asteraceae</taxon>
        <taxon>Asteroideae</taxon>
        <taxon>Heliantheae alliance</taxon>
        <taxon>Heliantheae</taxon>
        <taxon>Helianthus</taxon>
    </lineage>
</organism>
<dbReference type="EMBL" id="MNCJ02000320">
    <property type="protein sequence ID" value="KAF5807022.1"/>
    <property type="molecule type" value="Genomic_DNA"/>
</dbReference>
<dbReference type="Gramene" id="mRNA:HanXRQr2_Chr05g0228851">
    <property type="protein sequence ID" value="mRNA:HanXRQr2_Chr05g0228851"/>
    <property type="gene ID" value="HanXRQr2_Chr05g0228851"/>
</dbReference>
<reference evidence="1" key="2">
    <citation type="submission" date="2020-06" db="EMBL/GenBank/DDBJ databases">
        <title>Helianthus annuus Genome sequencing and assembly Release 2.</title>
        <authorList>
            <person name="Gouzy J."/>
            <person name="Langlade N."/>
            <person name="Munos S."/>
        </authorList>
    </citation>
    <scope>NUCLEOTIDE SEQUENCE</scope>
    <source>
        <tissue evidence="1">Leaves</tissue>
    </source>
</reference>
<evidence type="ECO:0000313" key="2">
    <source>
        <dbReference type="Proteomes" id="UP000215914"/>
    </source>
</evidence>
<comment type="caution">
    <text evidence="1">The sequence shown here is derived from an EMBL/GenBank/DDBJ whole genome shotgun (WGS) entry which is preliminary data.</text>
</comment>
<reference evidence="1" key="1">
    <citation type="journal article" date="2017" name="Nature">
        <title>The sunflower genome provides insights into oil metabolism, flowering and Asterid evolution.</title>
        <authorList>
            <person name="Badouin H."/>
            <person name="Gouzy J."/>
            <person name="Grassa C.J."/>
            <person name="Murat F."/>
            <person name="Staton S.E."/>
            <person name="Cottret L."/>
            <person name="Lelandais-Briere C."/>
            <person name="Owens G.L."/>
            <person name="Carrere S."/>
            <person name="Mayjonade B."/>
            <person name="Legrand L."/>
            <person name="Gill N."/>
            <person name="Kane N.C."/>
            <person name="Bowers J.E."/>
            <person name="Hubner S."/>
            <person name="Bellec A."/>
            <person name="Berard A."/>
            <person name="Berges H."/>
            <person name="Blanchet N."/>
            <person name="Boniface M.C."/>
            <person name="Brunel D."/>
            <person name="Catrice O."/>
            <person name="Chaidir N."/>
            <person name="Claudel C."/>
            <person name="Donnadieu C."/>
            <person name="Faraut T."/>
            <person name="Fievet G."/>
            <person name="Helmstetter N."/>
            <person name="King M."/>
            <person name="Knapp S.J."/>
            <person name="Lai Z."/>
            <person name="Le Paslier M.C."/>
            <person name="Lippi Y."/>
            <person name="Lorenzon L."/>
            <person name="Mandel J.R."/>
            <person name="Marage G."/>
            <person name="Marchand G."/>
            <person name="Marquand E."/>
            <person name="Bret-Mestries E."/>
            <person name="Morien E."/>
            <person name="Nambeesan S."/>
            <person name="Nguyen T."/>
            <person name="Pegot-Espagnet P."/>
            <person name="Pouilly N."/>
            <person name="Raftis F."/>
            <person name="Sallet E."/>
            <person name="Schiex T."/>
            <person name="Thomas J."/>
            <person name="Vandecasteele C."/>
            <person name="Vares D."/>
            <person name="Vear F."/>
            <person name="Vautrin S."/>
            <person name="Crespi M."/>
            <person name="Mangin B."/>
            <person name="Burke J.M."/>
            <person name="Salse J."/>
            <person name="Munos S."/>
            <person name="Vincourt P."/>
            <person name="Rieseberg L.H."/>
            <person name="Langlade N.B."/>
        </authorList>
    </citation>
    <scope>NUCLEOTIDE SEQUENCE</scope>
    <source>
        <tissue evidence="1">Leaves</tissue>
    </source>
</reference>
<sequence>MWVYMVIKHMKEFIDSIQHDLVNRLWNEEGYFEESQIENLVVDLMSKLLKRCFDLVSISLCFILL</sequence>
<dbReference type="AlphaFoldDB" id="A0A9K3NNF5"/>
<protein>
    <submittedName>
        <fullName evidence="1">Uncharacterized protein</fullName>
    </submittedName>
</protein>
<evidence type="ECO:0000313" key="1">
    <source>
        <dbReference type="EMBL" id="KAF5807022.1"/>
    </source>
</evidence>
<gene>
    <name evidence="1" type="ORF">HanXRQr2_Chr05g0228851</name>
</gene>
<proteinExistence type="predicted"/>
<accession>A0A9K3NNF5</accession>
<name>A0A9K3NNF5_HELAN</name>
<dbReference type="Proteomes" id="UP000215914">
    <property type="component" value="Unassembled WGS sequence"/>
</dbReference>